<dbReference type="Proteomes" id="UP000481360">
    <property type="component" value="Unassembled WGS sequence"/>
</dbReference>
<proteinExistence type="predicted"/>
<protein>
    <submittedName>
        <fullName evidence="2">Uncharacterized protein</fullName>
    </submittedName>
</protein>
<comment type="caution">
    <text evidence="2">The sequence shown here is derived from an EMBL/GenBank/DDBJ whole genome shotgun (WGS) entry which is preliminary data.</text>
</comment>
<evidence type="ECO:0000313" key="3">
    <source>
        <dbReference type="Proteomes" id="UP000481360"/>
    </source>
</evidence>
<keyword evidence="1" id="KW-1133">Transmembrane helix</keyword>
<sequence length="151" mass="15577">MTLRHAWVLPLTPVAAVLLIAVALVPVTAGGPEYLWLLGLLIAAALLATATAAAAGHVSGELVDKPRIIAAGTAILTAATPFAVGAILGERTDALVVVPWLIFGLGAGYWQLQLCEGARSRPLHAVIGFSYTFVFTAVTLLLAVLSAKLVD</sequence>
<gene>
    <name evidence="2" type="ORF">G7043_38970</name>
</gene>
<feature type="transmembrane region" description="Helical" evidence="1">
    <location>
        <begin position="124"/>
        <end position="145"/>
    </location>
</feature>
<dbReference type="AlphaFoldDB" id="A0A7C9VVD9"/>
<reference evidence="2 3" key="1">
    <citation type="submission" date="2020-03" db="EMBL/GenBank/DDBJ databases">
        <title>Isolation and identification of active actinomycetes.</title>
        <authorList>
            <person name="Sun X."/>
        </authorList>
    </citation>
    <scope>NUCLEOTIDE SEQUENCE [LARGE SCALE GENOMIC DNA]</scope>
    <source>
        <strain evidence="2 3">NEAU-D13</strain>
    </source>
</reference>
<organism evidence="2 3">
    <name type="scientific">Lentzea alba</name>
    <dbReference type="NCBI Taxonomy" id="2714351"/>
    <lineage>
        <taxon>Bacteria</taxon>
        <taxon>Bacillati</taxon>
        <taxon>Actinomycetota</taxon>
        <taxon>Actinomycetes</taxon>
        <taxon>Pseudonocardiales</taxon>
        <taxon>Pseudonocardiaceae</taxon>
        <taxon>Lentzea</taxon>
    </lineage>
</organism>
<dbReference type="EMBL" id="JAAMPJ010000014">
    <property type="protein sequence ID" value="NGY64913.1"/>
    <property type="molecule type" value="Genomic_DNA"/>
</dbReference>
<feature type="transmembrane region" description="Helical" evidence="1">
    <location>
        <begin position="7"/>
        <end position="28"/>
    </location>
</feature>
<accession>A0A7C9VVD9</accession>
<feature type="transmembrane region" description="Helical" evidence="1">
    <location>
        <begin position="94"/>
        <end position="112"/>
    </location>
</feature>
<keyword evidence="1" id="KW-0812">Transmembrane</keyword>
<evidence type="ECO:0000256" key="1">
    <source>
        <dbReference type="SAM" id="Phobius"/>
    </source>
</evidence>
<name>A0A7C9VVD9_9PSEU</name>
<feature type="transmembrane region" description="Helical" evidence="1">
    <location>
        <begin position="68"/>
        <end position="88"/>
    </location>
</feature>
<dbReference type="RefSeq" id="WP_166053719.1">
    <property type="nucleotide sequence ID" value="NZ_JAAMPJ010000014.1"/>
</dbReference>
<keyword evidence="1" id="KW-0472">Membrane</keyword>
<feature type="transmembrane region" description="Helical" evidence="1">
    <location>
        <begin position="34"/>
        <end position="56"/>
    </location>
</feature>
<evidence type="ECO:0000313" key="2">
    <source>
        <dbReference type="EMBL" id="NGY64913.1"/>
    </source>
</evidence>
<keyword evidence="3" id="KW-1185">Reference proteome</keyword>